<dbReference type="RefSeq" id="WP_408104690.1">
    <property type="nucleotide sequence ID" value="NZ_JBFNFH010000011.1"/>
</dbReference>
<protein>
    <submittedName>
        <fullName evidence="2">Uncharacterized protein</fullName>
    </submittedName>
</protein>
<evidence type="ECO:0000313" key="3">
    <source>
        <dbReference type="Proteomes" id="UP001629536"/>
    </source>
</evidence>
<organism evidence="2 3">
    <name type="scientific">Helcococcus bovis</name>
    <dbReference type="NCBI Taxonomy" id="3153252"/>
    <lineage>
        <taxon>Bacteria</taxon>
        <taxon>Bacillati</taxon>
        <taxon>Bacillota</taxon>
        <taxon>Tissierellia</taxon>
        <taxon>Tissierellales</taxon>
        <taxon>Peptoniphilaceae</taxon>
        <taxon>Helcococcus</taxon>
    </lineage>
</organism>
<dbReference type="Proteomes" id="UP001629536">
    <property type="component" value="Unassembled WGS sequence"/>
</dbReference>
<dbReference type="EMBL" id="JBFNFH010000011">
    <property type="protein sequence ID" value="MFM1525087.1"/>
    <property type="molecule type" value="Genomic_DNA"/>
</dbReference>
<gene>
    <name evidence="2" type="ORF">ABGF40_05305</name>
</gene>
<name>A0ABW9F6T7_9FIRM</name>
<evidence type="ECO:0000313" key="2">
    <source>
        <dbReference type="EMBL" id="MFM1525087.1"/>
    </source>
</evidence>
<comment type="caution">
    <text evidence="2">The sequence shown here is derived from an EMBL/GenBank/DDBJ whole genome shotgun (WGS) entry which is preliminary data.</text>
</comment>
<evidence type="ECO:0000256" key="1">
    <source>
        <dbReference type="SAM" id="MobiDB-lite"/>
    </source>
</evidence>
<proteinExistence type="predicted"/>
<feature type="region of interest" description="Disordered" evidence="1">
    <location>
        <begin position="22"/>
        <end position="47"/>
    </location>
</feature>
<reference evidence="2 3" key="1">
    <citation type="journal article" date="2024" name="Front. Microbiol.">
        <title>Pangenomic and biochemical analyses of Helcococcus ovis reveal widespread tetracycline resistance and a novel bacterial species, Helcococcus bovis.</title>
        <authorList>
            <person name="Cunha F."/>
            <person name="Zhai Y."/>
            <person name="Casaro S."/>
            <person name="Jones K.L."/>
            <person name="Hernandez M."/>
            <person name="Bisinotto R.S."/>
            <person name="Kariyawasam S."/>
            <person name="Brown M.B."/>
            <person name="Phillips A."/>
            <person name="Jeong K.C."/>
            <person name="Galvao K.N."/>
        </authorList>
    </citation>
    <scope>NUCLEOTIDE SEQUENCE [LARGE SCALE GENOMIC DNA]</scope>
    <source>
        <strain evidence="2 3">KG197</strain>
    </source>
</reference>
<sequence>MDINRQKMENDLIIEKEIELDQEITEKEEGNIEKEDLEKDGEEKKGK</sequence>
<accession>A0ABW9F6T7</accession>
<keyword evidence="3" id="KW-1185">Reference proteome</keyword>